<protein>
    <submittedName>
        <fullName evidence="1">10989_t:CDS:1</fullName>
    </submittedName>
</protein>
<name>A0A9N9CGS6_9GLOM</name>
<dbReference type="Proteomes" id="UP000789706">
    <property type="component" value="Unassembled WGS sequence"/>
</dbReference>
<comment type="caution">
    <text evidence="1">The sequence shown here is derived from an EMBL/GenBank/DDBJ whole genome shotgun (WGS) entry which is preliminary data.</text>
</comment>
<proteinExistence type="predicted"/>
<gene>
    <name evidence="1" type="ORF">DEBURN_LOCUS9401</name>
</gene>
<dbReference type="OrthoDB" id="2394824at2759"/>
<sequence>MKSHRLTKYIATIGKQNKYNTTAICKAYVELLDYEEALRNFDDESEQAKSRKHTGIEPEHELKVPKFEQLLLRITVFNDFSLQWIDNKTTHEFFAFLNSNLKLPDISFEHERITDIISKVEELIKENQEIEVTLNTIVSD</sequence>
<accession>A0A9N9CGS6</accession>
<evidence type="ECO:0000313" key="2">
    <source>
        <dbReference type="Proteomes" id="UP000789706"/>
    </source>
</evidence>
<dbReference type="EMBL" id="CAJVPK010001785">
    <property type="protein sequence ID" value="CAG8598376.1"/>
    <property type="molecule type" value="Genomic_DNA"/>
</dbReference>
<organism evidence="1 2">
    <name type="scientific">Diversispora eburnea</name>
    <dbReference type="NCBI Taxonomy" id="1213867"/>
    <lineage>
        <taxon>Eukaryota</taxon>
        <taxon>Fungi</taxon>
        <taxon>Fungi incertae sedis</taxon>
        <taxon>Mucoromycota</taxon>
        <taxon>Glomeromycotina</taxon>
        <taxon>Glomeromycetes</taxon>
        <taxon>Diversisporales</taxon>
        <taxon>Diversisporaceae</taxon>
        <taxon>Diversispora</taxon>
    </lineage>
</organism>
<feature type="non-terminal residue" evidence="1">
    <location>
        <position position="140"/>
    </location>
</feature>
<evidence type="ECO:0000313" key="1">
    <source>
        <dbReference type="EMBL" id="CAG8598376.1"/>
    </source>
</evidence>
<reference evidence="1" key="1">
    <citation type="submission" date="2021-06" db="EMBL/GenBank/DDBJ databases">
        <authorList>
            <person name="Kallberg Y."/>
            <person name="Tangrot J."/>
            <person name="Rosling A."/>
        </authorList>
    </citation>
    <scope>NUCLEOTIDE SEQUENCE</scope>
    <source>
        <strain evidence="1">AZ414A</strain>
    </source>
</reference>
<keyword evidence="2" id="KW-1185">Reference proteome</keyword>
<dbReference type="AlphaFoldDB" id="A0A9N9CGS6"/>